<sequence length="112" mass="12173">MVVIADSLLRAKISDMNTLRGNLRRCSGTNGRKLVCEELDTCELSGTPRTVADARLWQVCGGEVHDVGTGPVAMRQDEAQNGIQREESQLVGSIWRTLMAPFSVKGSLGQEV</sequence>
<dbReference type="AlphaFoldDB" id="A0A8X6Q3I7"/>
<proteinExistence type="predicted"/>
<organism evidence="1 2">
    <name type="scientific">Nephila pilipes</name>
    <name type="common">Giant wood spider</name>
    <name type="synonym">Nephila maculata</name>
    <dbReference type="NCBI Taxonomy" id="299642"/>
    <lineage>
        <taxon>Eukaryota</taxon>
        <taxon>Metazoa</taxon>
        <taxon>Ecdysozoa</taxon>
        <taxon>Arthropoda</taxon>
        <taxon>Chelicerata</taxon>
        <taxon>Arachnida</taxon>
        <taxon>Araneae</taxon>
        <taxon>Araneomorphae</taxon>
        <taxon>Entelegynae</taxon>
        <taxon>Araneoidea</taxon>
        <taxon>Nephilidae</taxon>
        <taxon>Nephila</taxon>
    </lineage>
</organism>
<evidence type="ECO:0000313" key="1">
    <source>
        <dbReference type="EMBL" id="GFT94215.1"/>
    </source>
</evidence>
<comment type="caution">
    <text evidence="1">The sequence shown here is derived from an EMBL/GenBank/DDBJ whole genome shotgun (WGS) entry which is preliminary data.</text>
</comment>
<accession>A0A8X6Q3I7</accession>
<gene>
    <name evidence="1" type="ORF">NPIL_274791</name>
</gene>
<dbReference type="Proteomes" id="UP000887013">
    <property type="component" value="Unassembled WGS sequence"/>
</dbReference>
<keyword evidence="2" id="KW-1185">Reference proteome</keyword>
<name>A0A8X6Q3I7_NEPPI</name>
<dbReference type="EMBL" id="BMAW01121482">
    <property type="protein sequence ID" value="GFT94215.1"/>
    <property type="molecule type" value="Genomic_DNA"/>
</dbReference>
<reference evidence="1" key="1">
    <citation type="submission" date="2020-08" db="EMBL/GenBank/DDBJ databases">
        <title>Multicomponent nature underlies the extraordinary mechanical properties of spider dragline silk.</title>
        <authorList>
            <person name="Kono N."/>
            <person name="Nakamura H."/>
            <person name="Mori M."/>
            <person name="Yoshida Y."/>
            <person name="Ohtoshi R."/>
            <person name="Malay A.D."/>
            <person name="Moran D.A.P."/>
            <person name="Tomita M."/>
            <person name="Numata K."/>
            <person name="Arakawa K."/>
        </authorList>
    </citation>
    <scope>NUCLEOTIDE SEQUENCE</scope>
</reference>
<protein>
    <submittedName>
        <fullName evidence="1">Uncharacterized protein</fullName>
    </submittedName>
</protein>
<evidence type="ECO:0000313" key="2">
    <source>
        <dbReference type="Proteomes" id="UP000887013"/>
    </source>
</evidence>